<dbReference type="Pfam" id="PF13229">
    <property type="entry name" value="Beta_helix"/>
    <property type="match status" value="2"/>
</dbReference>
<dbReference type="SUPFAM" id="SSF51126">
    <property type="entry name" value="Pectin lyase-like"/>
    <property type="match status" value="2"/>
</dbReference>
<comment type="caution">
    <text evidence="3">The sequence shown here is derived from an EMBL/GenBank/DDBJ whole genome shotgun (WGS) entry which is preliminary data.</text>
</comment>
<keyword evidence="4" id="KW-1185">Reference proteome</keyword>
<gene>
    <name evidence="3" type="ORF">PJ311_07545</name>
</gene>
<dbReference type="InterPro" id="IPR024535">
    <property type="entry name" value="RHGA/B-epi-like_pectate_lyase"/>
</dbReference>
<feature type="domain" description="Right handed beta helix" evidence="2">
    <location>
        <begin position="301"/>
        <end position="426"/>
    </location>
</feature>
<reference evidence="3 4" key="1">
    <citation type="submission" date="2023-01" db="EMBL/GenBank/DDBJ databases">
        <title>Bacillus changyiensis sp. nov., isolated from a coastal deposit.</title>
        <authorList>
            <person name="Xiao G."/>
            <person name="Lai Q."/>
            <person name="Hu Z."/>
            <person name="Shao Z."/>
        </authorList>
    </citation>
    <scope>NUCLEOTIDE SEQUENCE [LARGE SCALE GENOMIC DNA]</scope>
    <source>
        <strain evidence="3 4">CLL-7-23</strain>
    </source>
</reference>
<feature type="domain" description="Right handed beta helix" evidence="2">
    <location>
        <begin position="90"/>
        <end position="225"/>
    </location>
</feature>
<dbReference type="InterPro" id="IPR006626">
    <property type="entry name" value="PbH1"/>
</dbReference>
<organism evidence="3 4">
    <name type="scientific">Bacillus changyiensis</name>
    <dbReference type="NCBI Taxonomy" id="3004103"/>
    <lineage>
        <taxon>Bacteria</taxon>
        <taxon>Bacillati</taxon>
        <taxon>Bacillota</taxon>
        <taxon>Bacilli</taxon>
        <taxon>Bacillales</taxon>
        <taxon>Bacillaceae</taxon>
        <taxon>Bacillus</taxon>
    </lineage>
</organism>
<dbReference type="InterPro" id="IPR039448">
    <property type="entry name" value="Beta_helix"/>
</dbReference>
<dbReference type="EMBL" id="JAQKAB010000004">
    <property type="protein sequence ID" value="MDA7026469.1"/>
    <property type="molecule type" value="Genomic_DNA"/>
</dbReference>
<evidence type="ECO:0000259" key="2">
    <source>
        <dbReference type="Pfam" id="PF13229"/>
    </source>
</evidence>
<accession>A0ABT4X2H0</accession>
<dbReference type="InterPro" id="IPR012334">
    <property type="entry name" value="Pectin_lyas_fold"/>
</dbReference>
<dbReference type="InterPro" id="IPR011050">
    <property type="entry name" value="Pectin_lyase_fold/virulence"/>
</dbReference>
<dbReference type="RefSeq" id="WP_271340462.1">
    <property type="nucleotide sequence ID" value="NZ_JAQKAB010000004.1"/>
</dbReference>
<sequence>MTMVIVDVRKFGAVGDGKTDSTKQINECLRWTKSMGYNTVWIPNGTYLIDGTFNGDPSFPYKNAGINVPSNITILMDAETMIKIKPNSSWGYSAFYIGTESNIKISGGTLIGDRDEHIYTPSPRPTHEWGFGFCLEGASHVRIEDVKMTDFTGDGIIISSSGGDDFIPSEHIVVRNCEVRRSRRNNISITGADDVLVEDCNIENANGTQPELGIDIEGYSEGNNIYEKPVHVIIRNNLLKENSNGAVTNFNGKAVLIEGNHVDGTISYGYGTETVIANNTIIKNQKTEQTTGITGLGTSNLEDNNDVVIQGNIITDFAKGIDIRGNSVLVSGNKIRNFERIGILAYQASQVYIEGNDIENGRPEKKKSIGFSIKQSDHITFSNNKITNVILAVRSRGQEIYMKGNVITQFSRGIWVSEGHAVVEGNHISPAAFHVVPESYSISVTNSASAVIQNNNIRDFKNFPIYCTTDRQTKVINNVIQDSPLIVTIFLSYGTYELIGNTISVVREKPLSTIIHLSQSTNSLIINNTLLNQFNKITAIHTKTATQTIIVGNTMINGTIQHHQTDVVKGNIET</sequence>
<feature type="domain" description="Rhamnogalacturonase A/B/Epimerase-like pectate lyase" evidence="1">
    <location>
        <begin position="6"/>
        <end position="53"/>
    </location>
</feature>
<name>A0ABT4X2H0_9BACI</name>
<evidence type="ECO:0000313" key="4">
    <source>
        <dbReference type="Proteomes" id="UP001211894"/>
    </source>
</evidence>
<dbReference type="Gene3D" id="2.160.20.10">
    <property type="entry name" value="Single-stranded right-handed beta-helix, Pectin lyase-like"/>
    <property type="match status" value="2"/>
</dbReference>
<proteinExistence type="predicted"/>
<dbReference type="SMART" id="SM00710">
    <property type="entry name" value="PbH1"/>
    <property type="match status" value="12"/>
</dbReference>
<evidence type="ECO:0000259" key="1">
    <source>
        <dbReference type="Pfam" id="PF12708"/>
    </source>
</evidence>
<dbReference type="Pfam" id="PF12708">
    <property type="entry name" value="Pect-lyase_RHGA_epim"/>
    <property type="match status" value="1"/>
</dbReference>
<dbReference type="Proteomes" id="UP001211894">
    <property type="component" value="Unassembled WGS sequence"/>
</dbReference>
<evidence type="ECO:0000313" key="3">
    <source>
        <dbReference type="EMBL" id="MDA7026469.1"/>
    </source>
</evidence>
<protein>
    <submittedName>
        <fullName evidence="3">Right-handed parallel beta-helix repeat-containing protein</fullName>
    </submittedName>
</protein>